<evidence type="ECO:0000259" key="3">
    <source>
        <dbReference type="Pfam" id="PF13439"/>
    </source>
</evidence>
<gene>
    <name evidence="4" type="ORF">A2Z11_03295</name>
</gene>
<feature type="domain" description="Glycosyl transferase family 1" evidence="2">
    <location>
        <begin position="204"/>
        <end position="354"/>
    </location>
</feature>
<dbReference type="SUPFAM" id="SSF53756">
    <property type="entry name" value="UDP-Glycosyltransferase/glycogen phosphorylase"/>
    <property type="match status" value="1"/>
</dbReference>
<dbReference type="PANTHER" id="PTHR46401">
    <property type="entry name" value="GLYCOSYLTRANSFERASE WBBK-RELATED"/>
    <property type="match status" value="1"/>
</dbReference>
<reference evidence="4 5" key="1">
    <citation type="journal article" date="2016" name="Nat. Commun.">
        <title>Thousands of microbial genomes shed light on interconnected biogeochemical processes in an aquifer system.</title>
        <authorList>
            <person name="Anantharaman K."/>
            <person name="Brown C.T."/>
            <person name="Hug L.A."/>
            <person name="Sharon I."/>
            <person name="Castelle C.J."/>
            <person name="Probst A.J."/>
            <person name="Thomas B.C."/>
            <person name="Singh A."/>
            <person name="Wilkins M.J."/>
            <person name="Karaoz U."/>
            <person name="Brodie E.L."/>
            <person name="Williams K.H."/>
            <person name="Hubbard S.S."/>
            <person name="Banfield J.F."/>
        </authorList>
    </citation>
    <scope>NUCLEOTIDE SEQUENCE [LARGE SCALE GENOMIC DNA]</scope>
</reference>
<evidence type="ECO:0000313" key="5">
    <source>
        <dbReference type="Proteomes" id="UP000176389"/>
    </source>
</evidence>
<evidence type="ECO:0008006" key="6">
    <source>
        <dbReference type="Google" id="ProtNLM"/>
    </source>
</evidence>
<dbReference type="AlphaFoldDB" id="A0A1G1WEN8"/>
<proteinExistence type="predicted"/>
<dbReference type="Proteomes" id="UP000176389">
    <property type="component" value="Unassembled WGS sequence"/>
</dbReference>
<evidence type="ECO:0000256" key="1">
    <source>
        <dbReference type="ARBA" id="ARBA00022679"/>
    </source>
</evidence>
<dbReference type="Pfam" id="PF13439">
    <property type="entry name" value="Glyco_transf_4"/>
    <property type="match status" value="1"/>
</dbReference>
<dbReference type="EMBL" id="MHCS01000034">
    <property type="protein sequence ID" value="OGY25940.1"/>
    <property type="molecule type" value="Genomic_DNA"/>
</dbReference>
<dbReference type="GO" id="GO:0009103">
    <property type="term" value="P:lipopolysaccharide biosynthetic process"/>
    <property type="evidence" value="ECO:0007669"/>
    <property type="project" value="TreeGrafter"/>
</dbReference>
<organism evidence="4 5">
    <name type="scientific">Candidatus Woykebacteria bacterium RBG_16_43_9</name>
    <dbReference type="NCBI Taxonomy" id="1802596"/>
    <lineage>
        <taxon>Bacteria</taxon>
        <taxon>Candidatus Woykeibacteriota</taxon>
    </lineage>
</organism>
<evidence type="ECO:0000259" key="2">
    <source>
        <dbReference type="Pfam" id="PF00534"/>
    </source>
</evidence>
<dbReference type="GO" id="GO:0016757">
    <property type="term" value="F:glycosyltransferase activity"/>
    <property type="evidence" value="ECO:0007669"/>
    <property type="project" value="InterPro"/>
</dbReference>
<evidence type="ECO:0000313" key="4">
    <source>
        <dbReference type="EMBL" id="OGY25940.1"/>
    </source>
</evidence>
<dbReference type="InterPro" id="IPR028098">
    <property type="entry name" value="Glyco_trans_4-like_N"/>
</dbReference>
<sequence length="380" mass="42913">MKIAIDARFLGPEGTGIGKYTEKLLDNLVSLDHKNEYFVILRKENWNLFNPAVGNFKKVLVNARWYGVKEQLLMPAALQKIKPDLAHFPHFNIPLLYPGKFIVTIHDIIKSEFKGSSSTTRAAPIYYLKHFGYEYTIRQAVRRAKRILVPSFFTKKKLSKAFELPASKISVTYEAADEIFNAVGEQEVSEGKVNQVLSRYGVHKPFVIYVGAAFPYKNLDRLLSALLLLPKEIKLVYASSRSTFVERLIDKAREIGISDRLVAAGFVPNEDLAILYKQAECLVFPSLSEGFGLPGLEAMAAGCPVVCSDTPVFKEVYGEAAVYFDPKEARDIAIKLELIIKNEKLKIKLREKGFEQAKKYSWRRMAEETLKAYQSLGSKA</sequence>
<dbReference type="Pfam" id="PF00534">
    <property type="entry name" value="Glycos_transf_1"/>
    <property type="match status" value="1"/>
</dbReference>
<dbReference type="InterPro" id="IPR001296">
    <property type="entry name" value="Glyco_trans_1"/>
</dbReference>
<dbReference type="CDD" id="cd03809">
    <property type="entry name" value="GT4_MtfB-like"/>
    <property type="match status" value="1"/>
</dbReference>
<dbReference type="PANTHER" id="PTHR46401:SF2">
    <property type="entry name" value="GLYCOSYLTRANSFERASE WBBK-RELATED"/>
    <property type="match status" value="1"/>
</dbReference>
<name>A0A1G1WEN8_9BACT</name>
<feature type="domain" description="Glycosyltransferase subfamily 4-like N-terminal" evidence="3">
    <location>
        <begin position="16"/>
        <end position="175"/>
    </location>
</feature>
<accession>A0A1G1WEN8</accession>
<comment type="caution">
    <text evidence="4">The sequence shown here is derived from an EMBL/GenBank/DDBJ whole genome shotgun (WGS) entry which is preliminary data.</text>
</comment>
<protein>
    <recommendedName>
        <fullName evidence="6">Glycosyl transferase family 1</fullName>
    </recommendedName>
</protein>
<dbReference type="STRING" id="1802596.A2Z11_03295"/>
<dbReference type="Gene3D" id="3.40.50.2000">
    <property type="entry name" value="Glycogen Phosphorylase B"/>
    <property type="match status" value="2"/>
</dbReference>
<keyword evidence="1" id="KW-0808">Transferase</keyword>